<accession>A0ABT7B9B2</accession>
<dbReference type="InterPro" id="IPR012296">
    <property type="entry name" value="Nuclease_put_TT1808"/>
</dbReference>
<dbReference type="GO" id="GO:0004519">
    <property type="term" value="F:endonuclease activity"/>
    <property type="evidence" value="ECO:0007669"/>
    <property type="project" value="UniProtKB-KW"/>
</dbReference>
<evidence type="ECO:0000259" key="1">
    <source>
        <dbReference type="Pfam" id="PF05685"/>
    </source>
</evidence>
<comment type="caution">
    <text evidence="2">The sequence shown here is derived from an EMBL/GenBank/DDBJ whole genome shotgun (WGS) entry which is preliminary data.</text>
</comment>
<dbReference type="CDD" id="cd06260">
    <property type="entry name" value="DUF820-like"/>
    <property type="match status" value="1"/>
</dbReference>
<keyword evidence="2" id="KW-0540">Nuclease</keyword>
<gene>
    <name evidence="2" type="ORF">PMG25_16895</name>
</gene>
<proteinExistence type="predicted"/>
<dbReference type="Proteomes" id="UP001235849">
    <property type="component" value="Unassembled WGS sequence"/>
</dbReference>
<reference evidence="2 3" key="1">
    <citation type="submission" date="2023-01" db="EMBL/GenBank/DDBJ databases">
        <title>Novel diversity within Roseofilum (Cyanobacteria; Desertifilaceae) from marine benthic mats with descriptions of four novel species.</title>
        <authorList>
            <person name="Wang Y."/>
            <person name="Berthold D.E."/>
            <person name="Hu J."/>
            <person name="Lefler F.W."/>
            <person name="Laughinghouse H.D. IV."/>
        </authorList>
    </citation>
    <scope>NUCLEOTIDE SEQUENCE [LARGE SCALE GENOMIC DNA]</scope>
    <source>
        <strain evidence="2 3">BLCC-M114</strain>
    </source>
</reference>
<dbReference type="Pfam" id="PF05685">
    <property type="entry name" value="Uma2"/>
    <property type="match status" value="1"/>
</dbReference>
<dbReference type="SUPFAM" id="SSF52980">
    <property type="entry name" value="Restriction endonuclease-like"/>
    <property type="match status" value="1"/>
</dbReference>
<name>A0ABT7B9B2_9CYAN</name>
<dbReference type="InterPro" id="IPR011335">
    <property type="entry name" value="Restrct_endonuc-II-like"/>
</dbReference>
<feature type="domain" description="Putative restriction endonuclease" evidence="1">
    <location>
        <begin position="11"/>
        <end position="177"/>
    </location>
</feature>
<dbReference type="EMBL" id="JAQOSO010000087">
    <property type="protein sequence ID" value="MDJ1175769.1"/>
    <property type="molecule type" value="Genomic_DNA"/>
</dbReference>
<protein>
    <submittedName>
        <fullName evidence="2">Uma2 family endonuclease</fullName>
    </submittedName>
</protein>
<keyword evidence="3" id="KW-1185">Reference proteome</keyword>
<keyword evidence="2" id="KW-0255">Endonuclease</keyword>
<keyword evidence="2" id="KW-0378">Hydrolase</keyword>
<dbReference type="PANTHER" id="PTHR34107">
    <property type="entry name" value="SLL0198 PROTEIN-RELATED"/>
    <property type="match status" value="1"/>
</dbReference>
<sequence length="198" mass="22568">MTATPIQSLTLEAFLKLPYIEESPAWEYTPAGEHTGQARQKSMPQTQHSRLQFKLCEAINQISEDREIACAFPELRCTFGDRSLVPDISVLRWNRIPMTPEGDLINKFNSFPDWTIEILSPDQSSNRVAANILHGLKHGSELGWLLDPSDRSILVFRPKQEPVIFARSDRLPVLAGIDLEMSPTQIFDWLKMKRIATH</sequence>
<dbReference type="InterPro" id="IPR008538">
    <property type="entry name" value="Uma2"/>
</dbReference>
<dbReference type="Gene3D" id="3.90.1570.10">
    <property type="entry name" value="tt1808, chain A"/>
    <property type="match status" value="1"/>
</dbReference>
<dbReference type="PANTHER" id="PTHR34107:SF5">
    <property type="entry name" value="SLL1355 PROTEIN"/>
    <property type="match status" value="1"/>
</dbReference>
<evidence type="ECO:0000313" key="3">
    <source>
        <dbReference type="Proteomes" id="UP001235849"/>
    </source>
</evidence>
<evidence type="ECO:0000313" key="2">
    <source>
        <dbReference type="EMBL" id="MDJ1175769.1"/>
    </source>
</evidence>
<dbReference type="RefSeq" id="WP_283768067.1">
    <property type="nucleotide sequence ID" value="NZ_JAQOSO010000087.1"/>
</dbReference>
<organism evidence="2 3">
    <name type="scientific">Roseofilum capinflatum BLCC-M114</name>
    <dbReference type="NCBI Taxonomy" id="3022440"/>
    <lineage>
        <taxon>Bacteria</taxon>
        <taxon>Bacillati</taxon>
        <taxon>Cyanobacteriota</taxon>
        <taxon>Cyanophyceae</taxon>
        <taxon>Desertifilales</taxon>
        <taxon>Desertifilaceae</taxon>
        <taxon>Roseofilum</taxon>
        <taxon>Roseofilum capinflatum</taxon>
    </lineage>
</organism>